<reference evidence="1 2" key="1">
    <citation type="submission" date="2014-04" db="EMBL/GenBank/DDBJ databases">
        <title>Draft genome sequence of Bacillus azotoformans MEV2011, a (co-) denitrifying strain unable to grow in the presence of oxygen.</title>
        <authorList>
            <person name="Nielsen M."/>
            <person name="Schreiber L."/>
            <person name="Finster K."/>
            <person name="Schramm A."/>
        </authorList>
    </citation>
    <scope>NUCLEOTIDE SEQUENCE [LARGE SCALE GENOMIC DNA]</scope>
    <source>
        <strain evidence="1 2">MEV2011</strain>
    </source>
</reference>
<accession>A0A072NGZ7</accession>
<evidence type="ECO:0000313" key="1">
    <source>
        <dbReference type="EMBL" id="KEF36801.1"/>
    </source>
</evidence>
<comment type="caution">
    <text evidence="1">The sequence shown here is derived from an EMBL/GenBank/DDBJ whole genome shotgun (WGS) entry which is preliminary data.</text>
</comment>
<gene>
    <name evidence="1" type="ORF">M670_04053</name>
</gene>
<organism evidence="1 2">
    <name type="scientific">Schinkia azotoformans MEV2011</name>
    <dbReference type="NCBI Taxonomy" id="1348973"/>
    <lineage>
        <taxon>Bacteria</taxon>
        <taxon>Bacillati</taxon>
        <taxon>Bacillota</taxon>
        <taxon>Bacilli</taxon>
        <taxon>Bacillales</taxon>
        <taxon>Bacillaceae</taxon>
        <taxon>Calidifontibacillus/Schinkia group</taxon>
        <taxon>Schinkia</taxon>
    </lineage>
</organism>
<proteinExistence type="predicted"/>
<protein>
    <submittedName>
        <fullName evidence="1">Uncharacterized protein</fullName>
    </submittedName>
</protein>
<dbReference type="AlphaFoldDB" id="A0A072NGZ7"/>
<sequence length="71" mass="8087">MQLMIFHNELIVDRNETREVYKNSVELYPLTSNQLNKVLSESGFKKIELFGDFKGAPFNITSPALIAVAQK</sequence>
<evidence type="ECO:0000313" key="2">
    <source>
        <dbReference type="Proteomes" id="UP000027936"/>
    </source>
</evidence>
<dbReference type="EMBL" id="JJRY01000022">
    <property type="protein sequence ID" value="KEF36801.1"/>
    <property type="molecule type" value="Genomic_DNA"/>
</dbReference>
<name>A0A072NGZ7_SCHAZ</name>
<dbReference type="PATRIC" id="fig|1348973.3.peg.3937"/>
<dbReference type="Proteomes" id="UP000027936">
    <property type="component" value="Unassembled WGS sequence"/>
</dbReference>